<reference evidence="1" key="1">
    <citation type="submission" date="2020-03" db="EMBL/GenBank/DDBJ databases">
        <authorList>
            <person name="Weist P."/>
        </authorList>
    </citation>
    <scope>NUCLEOTIDE SEQUENCE</scope>
</reference>
<dbReference type="AlphaFoldDB" id="A0A9N7VDC0"/>
<name>A0A9N7VDC0_PLEPL</name>
<protein>
    <submittedName>
        <fullName evidence="1">Uncharacterized protein</fullName>
    </submittedName>
</protein>
<evidence type="ECO:0000313" key="1">
    <source>
        <dbReference type="EMBL" id="CAB1447289.1"/>
    </source>
</evidence>
<gene>
    <name evidence="1" type="ORF">PLEPLA_LOCUS34983</name>
</gene>
<sequence length="140" mass="15199">MEFNAGLLSLGLKSSAILRGDVGFLYTVIIQIMSAARGCRLLLTFLEPPGSLKCLWQRTPHGLSSPPSPPMFRVISRPVLSAPGGGRRTRVASLSSRGTFALVPSLFRSLSPPLSLTLPANYQFPLESTPRYRQQDVTSV</sequence>
<dbReference type="EMBL" id="CADEAL010003941">
    <property type="protein sequence ID" value="CAB1447289.1"/>
    <property type="molecule type" value="Genomic_DNA"/>
</dbReference>
<evidence type="ECO:0000313" key="2">
    <source>
        <dbReference type="Proteomes" id="UP001153269"/>
    </source>
</evidence>
<organism evidence="1 2">
    <name type="scientific">Pleuronectes platessa</name>
    <name type="common">European plaice</name>
    <dbReference type="NCBI Taxonomy" id="8262"/>
    <lineage>
        <taxon>Eukaryota</taxon>
        <taxon>Metazoa</taxon>
        <taxon>Chordata</taxon>
        <taxon>Craniata</taxon>
        <taxon>Vertebrata</taxon>
        <taxon>Euteleostomi</taxon>
        <taxon>Actinopterygii</taxon>
        <taxon>Neopterygii</taxon>
        <taxon>Teleostei</taxon>
        <taxon>Neoteleostei</taxon>
        <taxon>Acanthomorphata</taxon>
        <taxon>Carangaria</taxon>
        <taxon>Pleuronectiformes</taxon>
        <taxon>Pleuronectoidei</taxon>
        <taxon>Pleuronectidae</taxon>
        <taxon>Pleuronectes</taxon>
    </lineage>
</organism>
<comment type="caution">
    <text evidence="1">The sequence shown here is derived from an EMBL/GenBank/DDBJ whole genome shotgun (WGS) entry which is preliminary data.</text>
</comment>
<accession>A0A9N7VDC0</accession>
<proteinExistence type="predicted"/>
<dbReference type="Proteomes" id="UP001153269">
    <property type="component" value="Unassembled WGS sequence"/>
</dbReference>
<keyword evidence="2" id="KW-1185">Reference proteome</keyword>